<gene>
    <name evidence="1" type="ORF">H6G03_18720</name>
</gene>
<dbReference type="Proteomes" id="UP000641646">
    <property type="component" value="Unassembled WGS sequence"/>
</dbReference>
<dbReference type="EMBL" id="JACJPW010000047">
    <property type="protein sequence ID" value="MBD2183071.1"/>
    <property type="molecule type" value="Genomic_DNA"/>
</dbReference>
<reference evidence="1" key="1">
    <citation type="journal article" date="2015" name="ISME J.">
        <title>Draft Genome Sequence of Streptomyces incarnatus NRRL8089, which Produces the Nucleoside Antibiotic Sinefungin.</title>
        <authorList>
            <person name="Oshima K."/>
            <person name="Hattori M."/>
            <person name="Shimizu H."/>
            <person name="Fukuda K."/>
            <person name="Nemoto M."/>
            <person name="Inagaki K."/>
            <person name="Tamura T."/>
        </authorList>
    </citation>
    <scope>NUCLEOTIDE SEQUENCE</scope>
    <source>
        <strain evidence="1">FACHB-1375</strain>
    </source>
</reference>
<evidence type="ECO:0000313" key="1">
    <source>
        <dbReference type="EMBL" id="MBD2183071.1"/>
    </source>
</evidence>
<evidence type="ECO:0000313" key="2">
    <source>
        <dbReference type="Proteomes" id="UP000641646"/>
    </source>
</evidence>
<organism evidence="1 2">
    <name type="scientific">Aerosakkonema funiforme FACHB-1375</name>
    <dbReference type="NCBI Taxonomy" id="2949571"/>
    <lineage>
        <taxon>Bacteria</taxon>
        <taxon>Bacillati</taxon>
        <taxon>Cyanobacteriota</taxon>
        <taxon>Cyanophyceae</taxon>
        <taxon>Oscillatoriophycideae</taxon>
        <taxon>Aerosakkonematales</taxon>
        <taxon>Aerosakkonemataceae</taxon>
        <taxon>Aerosakkonema</taxon>
    </lineage>
</organism>
<sequence length="177" mass="20316">MNEQTLPPVLDTILSDRTTPDAVFSDLLPALGEVLKCDRIFLYLYNPYKEIGKVAYCWRRLTEYPDVTEYDWKKEPASLPDEDPLYAAALRTEPSIFVEDIETAKPEVVNKDFERKNFGHRALVHAHLCQDGLLWGILQPCVFGQPRVWSELDRFVISTVTDKIVPLAVDYIKSTQV</sequence>
<comment type="caution">
    <text evidence="1">The sequence shown here is derived from an EMBL/GenBank/DDBJ whole genome shotgun (WGS) entry which is preliminary data.</text>
</comment>
<proteinExistence type="predicted"/>
<reference evidence="1" key="2">
    <citation type="submission" date="2020-08" db="EMBL/GenBank/DDBJ databases">
        <authorList>
            <person name="Chen M."/>
            <person name="Teng W."/>
            <person name="Zhao L."/>
            <person name="Hu C."/>
            <person name="Zhou Y."/>
            <person name="Han B."/>
            <person name="Song L."/>
            <person name="Shu W."/>
        </authorList>
    </citation>
    <scope>NUCLEOTIDE SEQUENCE</scope>
    <source>
        <strain evidence="1">FACHB-1375</strain>
    </source>
</reference>
<dbReference type="AlphaFoldDB" id="A0A926VFM6"/>
<accession>A0A926VFM6</accession>
<dbReference type="SUPFAM" id="SSF55781">
    <property type="entry name" value="GAF domain-like"/>
    <property type="match status" value="1"/>
</dbReference>
<dbReference type="Gene3D" id="3.30.450.40">
    <property type="match status" value="1"/>
</dbReference>
<keyword evidence="2" id="KW-1185">Reference proteome</keyword>
<dbReference type="RefSeq" id="WP_190466625.1">
    <property type="nucleotide sequence ID" value="NZ_JACJPW010000047.1"/>
</dbReference>
<protein>
    <submittedName>
        <fullName evidence="1">GAF domain-containing protein</fullName>
    </submittedName>
</protein>
<name>A0A926VFM6_9CYAN</name>
<dbReference type="InterPro" id="IPR029016">
    <property type="entry name" value="GAF-like_dom_sf"/>
</dbReference>